<organism evidence="1 2">
    <name type="scientific">Brevundimonas nasdae</name>
    <dbReference type="NCBI Taxonomy" id="172043"/>
    <lineage>
        <taxon>Bacteria</taxon>
        <taxon>Pseudomonadati</taxon>
        <taxon>Pseudomonadota</taxon>
        <taxon>Alphaproteobacteria</taxon>
        <taxon>Caulobacterales</taxon>
        <taxon>Caulobacteraceae</taxon>
        <taxon>Brevundimonas</taxon>
    </lineage>
</organism>
<dbReference type="Proteomes" id="UP001302493">
    <property type="component" value="Chromosome"/>
</dbReference>
<proteinExistence type="predicted"/>
<dbReference type="EMBL" id="CP119180">
    <property type="protein sequence ID" value="WOB78312.1"/>
    <property type="molecule type" value="Genomic_DNA"/>
</dbReference>
<protein>
    <submittedName>
        <fullName evidence="1">DNA polymerase III subunit beta</fullName>
    </submittedName>
</protein>
<sequence length="203" mass="22217">MKVLVQQPALQRATARVVSAVERRNTIPILSNVLLRAEGDRLSITATDLDIEVVEKLPAEIVQPGEFTVSAATLAEIARNAPPGAELAIEWASHDDPRATVKFGRSRYQLPVLPAGDFPIRGDLTEAVSLTLDAAVLHRLLDRVHFAQSTDETRYYLNGVHLCMVSDEGERVLRSVATDGHRMVRDQTPCGESERMIAGPSSQ</sequence>
<gene>
    <name evidence="1" type="ORF">PZA08_13530</name>
</gene>
<keyword evidence="2" id="KW-1185">Reference proteome</keyword>
<evidence type="ECO:0000313" key="2">
    <source>
        <dbReference type="Proteomes" id="UP001302493"/>
    </source>
</evidence>
<accession>A0ACD4VK87</accession>
<name>A0ACD4VK87_9CAUL</name>
<reference evidence="1" key="1">
    <citation type="submission" date="2023-03" db="EMBL/GenBank/DDBJ databases">
        <title>Genome sequence of Brevundimonas nasdae SJTX8.</title>
        <authorList>
            <person name="Liang R."/>
        </authorList>
    </citation>
    <scope>NUCLEOTIDE SEQUENCE</scope>
    <source>
        <strain evidence="1">X8</strain>
    </source>
</reference>
<evidence type="ECO:0000313" key="1">
    <source>
        <dbReference type="EMBL" id="WOB78312.1"/>
    </source>
</evidence>